<dbReference type="InterPro" id="IPR012496">
    <property type="entry name" value="TMC_dom"/>
</dbReference>
<protein>
    <recommendedName>
        <fullName evidence="8">TMC domain-containing protein</fullName>
    </recommendedName>
</protein>
<dbReference type="PANTHER" id="PTHR23302:SF43">
    <property type="entry name" value="TMC DOMAIN-CONTAINING PROTEIN"/>
    <property type="match status" value="1"/>
</dbReference>
<dbReference type="InterPro" id="IPR038900">
    <property type="entry name" value="TMC"/>
</dbReference>
<name>A0A7R8ZXQ3_9CRUS</name>
<evidence type="ECO:0000256" key="1">
    <source>
        <dbReference type="ARBA" id="ARBA00004141"/>
    </source>
</evidence>
<evidence type="ECO:0000256" key="5">
    <source>
        <dbReference type="ARBA" id="ARBA00023136"/>
    </source>
</evidence>
<keyword evidence="4 7" id="KW-1133">Transmembrane helix</keyword>
<feature type="region of interest" description="Disordered" evidence="6">
    <location>
        <begin position="800"/>
        <end position="899"/>
    </location>
</feature>
<reference evidence="9" key="1">
    <citation type="submission" date="2020-11" db="EMBL/GenBank/DDBJ databases">
        <authorList>
            <person name="Tran Van P."/>
        </authorList>
    </citation>
    <scope>NUCLEOTIDE SEQUENCE</scope>
</reference>
<feature type="compositionally biased region" description="Polar residues" evidence="6">
    <location>
        <begin position="819"/>
        <end position="829"/>
    </location>
</feature>
<dbReference type="EMBL" id="CAJPEV010000061">
    <property type="protein sequence ID" value="CAG0879841.1"/>
    <property type="molecule type" value="Genomic_DNA"/>
</dbReference>
<feature type="transmembrane region" description="Helical" evidence="7">
    <location>
        <begin position="451"/>
        <end position="474"/>
    </location>
</feature>
<dbReference type="PANTHER" id="PTHR23302">
    <property type="entry name" value="TRANSMEMBRANE CHANNEL-RELATED"/>
    <property type="match status" value="1"/>
</dbReference>
<feature type="region of interest" description="Disordered" evidence="6">
    <location>
        <begin position="1007"/>
        <end position="1028"/>
    </location>
</feature>
<evidence type="ECO:0000256" key="4">
    <source>
        <dbReference type="ARBA" id="ARBA00022989"/>
    </source>
</evidence>
<dbReference type="OrthoDB" id="1936208at2759"/>
<evidence type="ECO:0000256" key="3">
    <source>
        <dbReference type="ARBA" id="ARBA00022692"/>
    </source>
</evidence>
<keyword evidence="5 7" id="KW-0472">Membrane</keyword>
<feature type="transmembrane region" description="Helical" evidence="7">
    <location>
        <begin position="319"/>
        <end position="341"/>
    </location>
</feature>
<feature type="transmembrane region" description="Helical" evidence="7">
    <location>
        <begin position="525"/>
        <end position="547"/>
    </location>
</feature>
<evidence type="ECO:0000259" key="8">
    <source>
        <dbReference type="Pfam" id="PF07810"/>
    </source>
</evidence>
<feature type="domain" description="TMC" evidence="8">
    <location>
        <begin position="517"/>
        <end position="625"/>
    </location>
</feature>
<evidence type="ECO:0000313" key="10">
    <source>
        <dbReference type="Proteomes" id="UP000677054"/>
    </source>
</evidence>
<feature type="region of interest" description="Disordered" evidence="6">
    <location>
        <begin position="974"/>
        <end position="994"/>
    </location>
</feature>
<dbReference type="AlphaFoldDB" id="A0A7R8ZXQ3"/>
<keyword evidence="3 7" id="KW-0812">Transmembrane</keyword>
<dbReference type="GO" id="GO:0005886">
    <property type="term" value="C:plasma membrane"/>
    <property type="evidence" value="ECO:0007669"/>
    <property type="project" value="InterPro"/>
</dbReference>
<feature type="transmembrane region" description="Helical" evidence="7">
    <location>
        <begin position="208"/>
        <end position="229"/>
    </location>
</feature>
<gene>
    <name evidence="9" type="ORF">DSTB1V02_LOCUS784</name>
</gene>
<comment type="subcellular location">
    <subcellularLocation>
        <location evidence="1">Membrane</location>
        <topology evidence="1">Multi-pass membrane protein</topology>
    </subcellularLocation>
</comment>
<evidence type="ECO:0000256" key="2">
    <source>
        <dbReference type="ARBA" id="ARBA00006510"/>
    </source>
</evidence>
<dbReference type="Proteomes" id="UP000677054">
    <property type="component" value="Unassembled WGS sequence"/>
</dbReference>
<comment type="similarity">
    <text evidence="2">Belongs to the TMC family.</text>
</comment>
<keyword evidence="10" id="KW-1185">Reference proteome</keyword>
<evidence type="ECO:0000256" key="7">
    <source>
        <dbReference type="SAM" id="Phobius"/>
    </source>
</evidence>
<dbReference type="GO" id="GO:0008381">
    <property type="term" value="F:mechanosensitive monoatomic ion channel activity"/>
    <property type="evidence" value="ECO:0007669"/>
    <property type="project" value="TreeGrafter"/>
</dbReference>
<proteinExistence type="inferred from homology"/>
<feature type="region of interest" description="Disordered" evidence="6">
    <location>
        <begin position="758"/>
        <end position="778"/>
    </location>
</feature>
<accession>A0A7R8ZXQ3</accession>
<feature type="transmembrane region" description="Helical" evidence="7">
    <location>
        <begin position="486"/>
        <end position="510"/>
    </location>
</feature>
<feature type="transmembrane region" description="Helical" evidence="7">
    <location>
        <begin position="687"/>
        <end position="715"/>
    </location>
</feature>
<evidence type="ECO:0000313" key="9">
    <source>
        <dbReference type="EMBL" id="CAD7240777.1"/>
    </source>
</evidence>
<sequence>MNHEVPVDIDGVALLRDGNEDSDSARRAVHWDGETQIREALISELPSRALGTGVAHSAPATISRDGSTKQRAKPRLRNLTWKNTLRHRRLQAMIGSGEEEVESAILKIVQEDTKGESSQIQALRKLAEPLTFRRRVKNQLSAPKDDVNMKSIGIWTQFVLSISITFQKTRIALSEAMTDWALWSSALREIEGHFGSGVGTYFRFLRRLFLINIFLSIIILGLLFVPNILMKQYPDNVSYPGLDISVDNARERLAIYHTQDLFAPRSELKVSLNESHDFNFMDIFTGEGWLNQTDVFYGSYSSGRLSNRIPGMDFVMPEAYFFTMCFCIFIGSVILSLNAAFSYKQNFIMAEGENRNQLIGKIFCGWDYSITSQRAADMRSKSIFNDLKDYVEQLRKEKVEISRRRLVIIIGVNISVIFMVACSALVVLLLLDPSLIASMESWSEGTRSKLHLWAVPLIIAVLIYTLPVIFSALAKYEDYSNPRMPLYVTLFRLILMQATIMGCVVSHFIIRKDNFVCWENFFGQMIYRLMIMDFLIFGVLGAILEFIRKFLNKKIPFLERWGNSEFQIARNIQNLLYSQTLVWLGLFFCPFIPIIASICMFVNFYLKKFSALMNQQMSARTWRAAQAETVYLCLAFVMQIITLVLFFYMIISVPISKDCGPFRDLNITLVSDLMLHLVDFWDSSSDFFLRLIAFLQKGGIKFAVILFILAGVYYLRIVAHAHSKIVDVVRQQLTLERKDKAYLLRRIEVEMKSSRSRRSFSRNLSDSTGSIDSLEPSNNVLIESSRKEDFSYDNTAMELENSPLPSLDRSMERERPVSAWNSRPRQSFTRGPGVISPMQSRPHQLLARDHSSASSISAEPAQQPPRLPLQETSGRGPSFVRDPGFISPSYMGQDLRNRRPMDRTTGANLEENLSGTDLYQSILAQASSDAYRMRPSYGPAERRREPQRFMEAVPRNDSFYSGGRDRQRQLIQSPRIHAGGPYGMPSYTQSQPQGRAPYDALQYQSQMHSMERSRYGQGYPQYYSSNRY</sequence>
<dbReference type="EMBL" id="LR899578">
    <property type="protein sequence ID" value="CAD7240777.1"/>
    <property type="molecule type" value="Genomic_DNA"/>
</dbReference>
<evidence type="ECO:0000256" key="6">
    <source>
        <dbReference type="SAM" id="MobiDB-lite"/>
    </source>
</evidence>
<dbReference type="Pfam" id="PF07810">
    <property type="entry name" value="TMC"/>
    <property type="match status" value="1"/>
</dbReference>
<organism evidence="9">
    <name type="scientific">Darwinula stevensoni</name>
    <dbReference type="NCBI Taxonomy" id="69355"/>
    <lineage>
        <taxon>Eukaryota</taxon>
        <taxon>Metazoa</taxon>
        <taxon>Ecdysozoa</taxon>
        <taxon>Arthropoda</taxon>
        <taxon>Crustacea</taxon>
        <taxon>Oligostraca</taxon>
        <taxon>Ostracoda</taxon>
        <taxon>Podocopa</taxon>
        <taxon>Podocopida</taxon>
        <taxon>Darwinulocopina</taxon>
        <taxon>Darwinuloidea</taxon>
        <taxon>Darwinulidae</taxon>
        <taxon>Darwinula</taxon>
    </lineage>
</organism>
<feature type="transmembrane region" description="Helical" evidence="7">
    <location>
        <begin position="580"/>
        <end position="606"/>
    </location>
</feature>
<feature type="transmembrane region" description="Helical" evidence="7">
    <location>
        <begin position="629"/>
        <end position="651"/>
    </location>
</feature>
<feature type="transmembrane region" description="Helical" evidence="7">
    <location>
        <begin position="406"/>
        <end position="431"/>
    </location>
</feature>
<feature type="compositionally biased region" description="Polar residues" evidence="6">
    <location>
        <begin position="768"/>
        <end position="778"/>
    </location>
</feature>